<sequence>MKKMMWLGVLLLSAATVANAQESRQDASVSVIGVTGFDTNGLLVHPMHQTATLGVLGSYRYDLTPRSQLELNYNFSQHSFKYNTVTVNNGEVHAKQQELSGAYVYTRSYRNWNPFVEVGIGVNIYTPILDTGTHQLGAKQNSNIGALFGAGVAYELSPSWDIRAEYRGMVLKTPDFGQSYFKTNKYFLSETPSIGVAYHF</sequence>
<feature type="signal peptide" evidence="2">
    <location>
        <begin position="1"/>
        <end position="20"/>
    </location>
</feature>
<keyword evidence="1 2" id="KW-0732">Signal</keyword>
<organism evidence="4 5">
    <name type="scientific">Bryocella elongata</name>
    <dbReference type="NCBI Taxonomy" id="863522"/>
    <lineage>
        <taxon>Bacteria</taxon>
        <taxon>Pseudomonadati</taxon>
        <taxon>Acidobacteriota</taxon>
        <taxon>Terriglobia</taxon>
        <taxon>Terriglobales</taxon>
        <taxon>Acidobacteriaceae</taxon>
        <taxon>Bryocella</taxon>
    </lineage>
</organism>
<feature type="chain" id="PRO_5009284447" evidence="2">
    <location>
        <begin position="21"/>
        <end position="200"/>
    </location>
</feature>
<dbReference type="InterPro" id="IPR011250">
    <property type="entry name" value="OMP/PagP_B-barrel"/>
</dbReference>
<dbReference type="RefSeq" id="WP_103931330.1">
    <property type="nucleotide sequence ID" value="NZ_FNVA01000001.1"/>
</dbReference>
<evidence type="ECO:0000256" key="1">
    <source>
        <dbReference type="ARBA" id="ARBA00022729"/>
    </source>
</evidence>
<dbReference type="AlphaFoldDB" id="A0A1H5SYQ9"/>
<evidence type="ECO:0000313" key="5">
    <source>
        <dbReference type="Proteomes" id="UP000236728"/>
    </source>
</evidence>
<dbReference type="SUPFAM" id="SSF56925">
    <property type="entry name" value="OMPA-like"/>
    <property type="match status" value="1"/>
</dbReference>
<gene>
    <name evidence="4" type="ORF">SAMN05421819_0388</name>
</gene>
<proteinExistence type="predicted"/>
<evidence type="ECO:0000313" key="4">
    <source>
        <dbReference type="EMBL" id="SEF55078.1"/>
    </source>
</evidence>
<protein>
    <submittedName>
        <fullName evidence="4">Opacity protein</fullName>
    </submittedName>
</protein>
<evidence type="ECO:0000259" key="3">
    <source>
        <dbReference type="Pfam" id="PF13505"/>
    </source>
</evidence>
<dbReference type="Proteomes" id="UP000236728">
    <property type="component" value="Unassembled WGS sequence"/>
</dbReference>
<dbReference type="OrthoDB" id="115771at2"/>
<evidence type="ECO:0000256" key="2">
    <source>
        <dbReference type="SAM" id="SignalP"/>
    </source>
</evidence>
<keyword evidence="5" id="KW-1185">Reference proteome</keyword>
<dbReference type="InterPro" id="IPR027385">
    <property type="entry name" value="Beta-barrel_OMP"/>
</dbReference>
<name>A0A1H5SYQ9_9BACT</name>
<dbReference type="Gene3D" id="2.40.160.20">
    <property type="match status" value="1"/>
</dbReference>
<dbReference type="EMBL" id="FNVA01000001">
    <property type="protein sequence ID" value="SEF55078.1"/>
    <property type="molecule type" value="Genomic_DNA"/>
</dbReference>
<accession>A0A1H5SYQ9</accession>
<dbReference type="Pfam" id="PF13505">
    <property type="entry name" value="OMP_b-brl"/>
    <property type="match status" value="1"/>
</dbReference>
<reference evidence="4 5" key="1">
    <citation type="submission" date="2016-10" db="EMBL/GenBank/DDBJ databases">
        <authorList>
            <person name="de Groot N.N."/>
        </authorList>
    </citation>
    <scope>NUCLEOTIDE SEQUENCE [LARGE SCALE GENOMIC DNA]</scope>
    <source>
        <strain evidence="4 5">DSM 22489</strain>
    </source>
</reference>
<feature type="domain" description="Outer membrane protein beta-barrel" evidence="3">
    <location>
        <begin position="9"/>
        <end position="200"/>
    </location>
</feature>